<dbReference type="Proteomes" id="UP000317648">
    <property type="component" value="Chromosome"/>
</dbReference>
<dbReference type="OrthoDB" id="278932at2"/>
<feature type="chain" id="PRO_5021921090" evidence="1">
    <location>
        <begin position="20"/>
        <end position="152"/>
    </location>
</feature>
<proteinExistence type="predicted"/>
<evidence type="ECO:0000313" key="2">
    <source>
        <dbReference type="EMBL" id="QDU93637.1"/>
    </source>
</evidence>
<organism evidence="2 3">
    <name type="scientific">Lignipirellula cremea</name>
    <dbReference type="NCBI Taxonomy" id="2528010"/>
    <lineage>
        <taxon>Bacteria</taxon>
        <taxon>Pseudomonadati</taxon>
        <taxon>Planctomycetota</taxon>
        <taxon>Planctomycetia</taxon>
        <taxon>Pirellulales</taxon>
        <taxon>Pirellulaceae</taxon>
        <taxon>Lignipirellula</taxon>
    </lineage>
</organism>
<evidence type="ECO:0000256" key="1">
    <source>
        <dbReference type="SAM" id="SignalP"/>
    </source>
</evidence>
<protein>
    <submittedName>
        <fullName evidence="2">Uncharacterized protein</fullName>
    </submittedName>
</protein>
<reference evidence="2 3" key="1">
    <citation type="submission" date="2019-02" db="EMBL/GenBank/DDBJ databases">
        <title>Deep-cultivation of Planctomycetes and their phenomic and genomic characterization uncovers novel biology.</title>
        <authorList>
            <person name="Wiegand S."/>
            <person name="Jogler M."/>
            <person name="Boedeker C."/>
            <person name="Pinto D."/>
            <person name="Vollmers J."/>
            <person name="Rivas-Marin E."/>
            <person name="Kohn T."/>
            <person name="Peeters S.H."/>
            <person name="Heuer A."/>
            <person name="Rast P."/>
            <person name="Oberbeckmann S."/>
            <person name="Bunk B."/>
            <person name="Jeske O."/>
            <person name="Meyerdierks A."/>
            <person name="Storesund J.E."/>
            <person name="Kallscheuer N."/>
            <person name="Luecker S."/>
            <person name="Lage O.M."/>
            <person name="Pohl T."/>
            <person name="Merkel B.J."/>
            <person name="Hornburger P."/>
            <person name="Mueller R.-W."/>
            <person name="Bruemmer F."/>
            <person name="Labrenz M."/>
            <person name="Spormann A.M."/>
            <person name="Op den Camp H."/>
            <person name="Overmann J."/>
            <person name="Amann R."/>
            <person name="Jetten M.S.M."/>
            <person name="Mascher T."/>
            <person name="Medema M.H."/>
            <person name="Devos D.P."/>
            <person name="Kaster A.-K."/>
            <person name="Ovreas L."/>
            <person name="Rohde M."/>
            <person name="Galperin M.Y."/>
            <person name="Jogler C."/>
        </authorList>
    </citation>
    <scope>NUCLEOTIDE SEQUENCE [LARGE SCALE GENOMIC DNA]</scope>
    <source>
        <strain evidence="2 3">Pla85_3_4</strain>
    </source>
</reference>
<accession>A0A518DP63</accession>
<dbReference type="EMBL" id="CP036433">
    <property type="protein sequence ID" value="QDU93637.1"/>
    <property type="molecule type" value="Genomic_DNA"/>
</dbReference>
<dbReference type="RefSeq" id="WP_145050663.1">
    <property type="nucleotide sequence ID" value="NZ_CP036433.1"/>
</dbReference>
<keyword evidence="3" id="KW-1185">Reference proteome</keyword>
<dbReference type="KEGG" id="lcre:Pla8534_14170"/>
<dbReference type="AlphaFoldDB" id="A0A518DP63"/>
<keyword evidence="1" id="KW-0732">Signal</keyword>
<sequence precursor="true">MQRFVMLSLVMLGCATSLAAGPPDQGQEYIRPFPIVALPLDASEAHLAAAQELADALEIRLVTRASKNPVCCIWVEISNWTPNPGAPGYLIVNQPGGSIVIASNEAQLAIAVKRFQSSMGGTGKEARVPPGLLTNFPIVISKKPDDSSPTRP</sequence>
<evidence type="ECO:0000313" key="3">
    <source>
        <dbReference type="Proteomes" id="UP000317648"/>
    </source>
</evidence>
<gene>
    <name evidence="2" type="ORF">Pla8534_14170</name>
</gene>
<feature type="signal peptide" evidence="1">
    <location>
        <begin position="1"/>
        <end position="19"/>
    </location>
</feature>
<name>A0A518DP63_9BACT</name>